<sequence length="100" mass="11497">MVAIADVIATHLLLICGTKHMARNWFSLFRLWFTFVSLDNVSGLFNCTHSYGTHGYIFFYTCIANFIHGCILISTYVINHNQSTFFKGFRERGASEFRTS</sequence>
<protein>
    <submittedName>
        <fullName evidence="2">Uncharacterized protein</fullName>
    </submittedName>
</protein>
<accession>A0A251P4R9</accession>
<keyword evidence="1" id="KW-0472">Membrane</keyword>
<dbReference type="Proteomes" id="UP000006882">
    <property type="component" value="Chromosome G5"/>
</dbReference>
<keyword evidence="3" id="KW-1185">Reference proteome</keyword>
<gene>
    <name evidence="2" type="ORF">PRUPE_5G068900</name>
</gene>
<feature type="transmembrane region" description="Helical" evidence="1">
    <location>
        <begin position="57"/>
        <end position="78"/>
    </location>
</feature>
<dbReference type="EMBL" id="CM007655">
    <property type="protein sequence ID" value="ONI06588.1"/>
    <property type="molecule type" value="Genomic_DNA"/>
</dbReference>
<evidence type="ECO:0000313" key="2">
    <source>
        <dbReference type="EMBL" id="ONI06588.1"/>
    </source>
</evidence>
<dbReference type="Gramene" id="ONI06588">
    <property type="protein sequence ID" value="ONI06588"/>
    <property type="gene ID" value="PRUPE_5G068900"/>
</dbReference>
<evidence type="ECO:0000313" key="3">
    <source>
        <dbReference type="Proteomes" id="UP000006882"/>
    </source>
</evidence>
<keyword evidence="1" id="KW-0812">Transmembrane</keyword>
<name>A0A251P4R9_PRUPE</name>
<organism evidence="2 3">
    <name type="scientific">Prunus persica</name>
    <name type="common">Peach</name>
    <name type="synonym">Amygdalus persica</name>
    <dbReference type="NCBI Taxonomy" id="3760"/>
    <lineage>
        <taxon>Eukaryota</taxon>
        <taxon>Viridiplantae</taxon>
        <taxon>Streptophyta</taxon>
        <taxon>Embryophyta</taxon>
        <taxon>Tracheophyta</taxon>
        <taxon>Spermatophyta</taxon>
        <taxon>Magnoliopsida</taxon>
        <taxon>eudicotyledons</taxon>
        <taxon>Gunneridae</taxon>
        <taxon>Pentapetalae</taxon>
        <taxon>rosids</taxon>
        <taxon>fabids</taxon>
        <taxon>Rosales</taxon>
        <taxon>Rosaceae</taxon>
        <taxon>Amygdaloideae</taxon>
        <taxon>Amygdaleae</taxon>
        <taxon>Prunus</taxon>
    </lineage>
</organism>
<evidence type="ECO:0000256" key="1">
    <source>
        <dbReference type="SAM" id="Phobius"/>
    </source>
</evidence>
<proteinExistence type="predicted"/>
<reference evidence="2 3" key="1">
    <citation type="journal article" date="2013" name="Nat. Genet.">
        <title>The high-quality draft genome of peach (Prunus persica) identifies unique patterns of genetic diversity, domestication and genome evolution.</title>
        <authorList>
            <consortium name="International Peach Genome Initiative"/>
            <person name="Verde I."/>
            <person name="Abbott A.G."/>
            <person name="Scalabrin S."/>
            <person name="Jung S."/>
            <person name="Shu S."/>
            <person name="Marroni F."/>
            <person name="Zhebentyayeva T."/>
            <person name="Dettori M.T."/>
            <person name="Grimwood J."/>
            <person name="Cattonaro F."/>
            <person name="Zuccolo A."/>
            <person name="Rossini L."/>
            <person name="Jenkins J."/>
            <person name="Vendramin E."/>
            <person name="Meisel L.A."/>
            <person name="Decroocq V."/>
            <person name="Sosinski B."/>
            <person name="Prochnik S."/>
            <person name="Mitros T."/>
            <person name="Policriti A."/>
            <person name="Cipriani G."/>
            <person name="Dondini L."/>
            <person name="Ficklin S."/>
            <person name="Goodstein D.M."/>
            <person name="Xuan P."/>
            <person name="Del Fabbro C."/>
            <person name="Aramini V."/>
            <person name="Copetti D."/>
            <person name="Gonzalez S."/>
            <person name="Horner D.S."/>
            <person name="Falchi R."/>
            <person name="Lucas S."/>
            <person name="Mica E."/>
            <person name="Maldonado J."/>
            <person name="Lazzari B."/>
            <person name="Bielenberg D."/>
            <person name="Pirona R."/>
            <person name="Miculan M."/>
            <person name="Barakat A."/>
            <person name="Testolin R."/>
            <person name="Stella A."/>
            <person name="Tartarini S."/>
            <person name="Tonutti P."/>
            <person name="Arus P."/>
            <person name="Orellana A."/>
            <person name="Wells C."/>
            <person name="Main D."/>
            <person name="Vizzotto G."/>
            <person name="Silva H."/>
            <person name="Salamini F."/>
            <person name="Schmutz J."/>
            <person name="Morgante M."/>
            <person name="Rokhsar D.S."/>
        </authorList>
    </citation>
    <scope>NUCLEOTIDE SEQUENCE [LARGE SCALE GENOMIC DNA]</scope>
    <source>
        <strain evidence="3">cv. Nemared</strain>
    </source>
</reference>
<keyword evidence="1" id="KW-1133">Transmembrane helix</keyword>
<dbReference type="AlphaFoldDB" id="A0A251P4R9"/>